<evidence type="ECO:0000256" key="7">
    <source>
        <dbReference type="ARBA" id="ARBA00029833"/>
    </source>
</evidence>
<evidence type="ECO:0000256" key="8">
    <source>
        <dbReference type="SAM" id="MobiDB-lite"/>
    </source>
</evidence>
<dbReference type="EMBL" id="CAJHJG010000203">
    <property type="protein sequence ID" value="CAD6899295.1"/>
    <property type="molecule type" value="Genomic_DNA"/>
</dbReference>
<dbReference type="PANTHER" id="PTHR14957:SF1">
    <property type="entry name" value="UBIQUITIN-LIKE-CONJUGATING ENZYME ATG10"/>
    <property type="match status" value="1"/>
</dbReference>
<feature type="region of interest" description="Disordered" evidence="8">
    <location>
        <begin position="258"/>
        <end position="306"/>
    </location>
</feature>
<protein>
    <recommendedName>
        <fullName evidence="2">Ubiquitin-like-conjugating enzyme ATG10</fullName>
    </recommendedName>
    <alternativeName>
        <fullName evidence="7">Autophagy-related protein 10</fullName>
    </alternativeName>
</protein>
<dbReference type="Pfam" id="PF03987">
    <property type="entry name" value="Autophagy_act_C"/>
    <property type="match status" value="1"/>
</dbReference>
<gene>
    <name evidence="10" type="ORF">A4X03_0g1556</name>
    <name evidence="9" type="ORF">JKIAZH3_G5421</name>
</gene>
<keyword evidence="5" id="KW-0653">Protein transport</keyword>
<sequence length="332" mass="35611">MPGVAQISCEDFLTACRAFLSAHSRSHSNSSASADRDDEEPALGAHLYSRGWTLNESKAHFGPHFSYLYRSLPVQVHLNALDSPSHDALDEDWLSEAEDLASVSASLPQAGRPVPDLSSLAVDGSEPSENAPIFVTMSQSVCYSTTWRVPVFYFSVSRSDGSPLTLEQVIRSSIVQHELDPLTERAGQRREPSEETSPQDQEQEETQAADLPATFAPISSTEHPVTAEPVFYLHPCETSAWLETLLLPQVARREARSALARTSSSSMGSAAGSASHDDIGSTTVTAENPSSASASASQTASSSSSASTDKRTLCSYLETFVALVASAIEMRL</sequence>
<dbReference type="GO" id="GO:0000045">
    <property type="term" value="P:autophagosome assembly"/>
    <property type="evidence" value="ECO:0007669"/>
    <property type="project" value="TreeGrafter"/>
</dbReference>
<keyword evidence="3" id="KW-0808">Transferase</keyword>
<organism evidence="10 11">
    <name type="scientific">Tilletia caries</name>
    <name type="common">wheat bunt fungus</name>
    <dbReference type="NCBI Taxonomy" id="13290"/>
    <lineage>
        <taxon>Eukaryota</taxon>
        <taxon>Fungi</taxon>
        <taxon>Dikarya</taxon>
        <taxon>Basidiomycota</taxon>
        <taxon>Ustilaginomycotina</taxon>
        <taxon>Exobasidiomycetes</taxon>
        <taxon>Tilletiales</taxon>
        <taxon>Tilletiaceae</taxon>
        <taxon>Tilletia</taxon>
    </lineage>
</organism>
<keyword evidence="5" id="KW-0813">Transport</keyword>
<evidence type="ECO:0000256" key="5">
    <source>
        <dbReference type="ARBA" id="ARBA00022927"/>
    </source>
</evidence>
<feature type="compositionally biased region" description="Polar residues" evidence="8">
    <location>
        <begin position="280"/>
        <end position="289"/>
    </location>
</feature>
<keyword evidence="4" id="KW-0833">Ubl conjugation pathway</keyword>
<dbReference type="Proteomes" id="UP000077671">
    <property type="component" value="Unassembled WGS sequence"/>
</dbReference>
<name>A0A177V8V2_9BASI</name>
<reference evidence="10" key="2">
    <citation type="journal article" date="2019" name="IMA Fungus">
        <title>Genome sequencing and comparison of five Tilletia species to identify candidate genes for the detection of regulated species infecting wheat.</title>
        <authorList>
            <person name="Nguyen H.D.T."/>
            <person name="Sultana T."/>
            <person name="Kesanakurti P."/>
            <person name="Hambleton S."/>
        </authorList>
    </citation>
    <scope>NUCLEOTIDE SEQUENCE</scope>
    <source>
        <strain evidence="10">DAOMC 238032</strain>
    </source>
</reference>
<keyword evidence="6" id="KW-0072">Autophagy</keyword>
<evidence type="ECO:0000256" key="6">
    <source>
        <dbReference type="ARBA" id="ARBA00023006"/>
    </source>
</evidence>
<dbReference type="AlphaFoldDB" id="A0A177V8V2"/>
<dbReference type="GO" id="GO:0000422">
    <property type="term" value="P:autophagy of mitochondrion"/>
    <property type="evidence" value="ECO:0007669"/>
    <property type="project" value="TreeGrafter"/>
</dbReference>
<evidence type="ECO:0000313" key="9">
    <source>
        <dbReference type="EMBL" id="CAD6899295.1"/>
    </source>
</evidence>
<reference evidence="9" key="3">
    <citation type="submission" date="2020-10" db="EMBL/GenBank/DDBJ databases">
        <authorList>
            <person name="Sedaghatjoo S."/>
        </authorList>
    </citation>
    <scope>NUCLEOTIDE SEQUENCE</scope>
    <source>
        <strain evidence="9">AZH3</strain>
    </source>
</reference>
<evidence type="ECO:0000256" key="2">
    <source>
        <dbReference type="ARBA" id="ARBA00021099"/>
    </source>
</evidence>
<evidence type="ECO:0000313" key="10">
    <source>
        <dbReference type="EMBL" id="KAE8263609.1"/>
    </source>
</evidence>
<dbReference type="InterPro" id="IPR007135">
    <property type="entry name" value="Atg3/Atg10"/>
</dbReference>
<comment type="caution">
    <text evidence="10">The sequence shown here is derived from an EMBL/GenBank/DDBJ whole genome shotgun (WGS) entry which is preliminary data.</text>
</comment>
<dbReference type="GO" id="GO:0032446">
    <property type="term" value="P:protein modification by small protein conjugation"/>
    <property type="evidence" value="ECO:0007669"/>
    <property type="project" value="TreeGrafter"/>
</dbReference>
<feature type="compositionally biased region" description="Low complexity" evidence="8">
    <location>
        <begin position="258"/>
        <end position="274"/>
    </location>
</feature>
<feature type="region of interest" description="Disordered" evidence="8">
    <location>
        <begin position="177"/>
        <end position="208"/>
    </location>
</feature>
<dbReference type="GO" id="GO:0061651">
    <property type="term" value="F:Atg12 conjugating enzyme activity"/>
    <property type="evidence" value="ECO:0007669"/>
    <property type="project" value="TreeGrafter"/>
</dbReference>
<dbReference type="GO" id="GO:0005829">
    <property type="term" value="C:cytosol"/>
    <property type="evidence" value="ECO:0007669"/>
    <property type="project" value="TreeGrafter"/>
</dbReference>
<proteinExistence type="inferred from homology"/>
<accession>A0A177V8V2</accession>
<dbReference type="Gene3D" id="3.30.1460.50">
    <property type="match status" value="1"/>
</dbReference>
<keyword evidence="12" id="KW-1185">Reference proteome</keyword>
<evidence type="ECO:0000256" key="4">
    <source>
        <dbReference type="ARBA" id="ARBA00022786"/>
    </source>
</evidence>
<feature type="compositionally biased region" description="Basic and acidic residues" evidence="8">
    <location>
        <begin position="177"/>
        <end position="193"/>
    </location>
</feature>
<feature type="compositionally biased region" description="Low complexity" evidence="8">
    <location>
        <begin position="290"/>
        <end position="306"/>
    </location>
</feature>
<evidence type="ECO:0000313" key="12">
    <source>
        <dbReference type="Proteomes" id="UP000836402"/>
    </source>
</evidence>
<evidence type="ECO:0000256" key="3">
    <source>
        <dbReference type="ARBA" id="ARBA00022679"/>
    </source>
</evidence>
<dbReference type="EMBL" id="LWDD02000128">
    <property type="protein sequence ID" value="KAE8263609.1"/>
    <property type="molecule type" value="Genomic_DNA"/>
</dbReference>
<dbReference type="PANTHER" id="PTHR14957">
    <property type="entry name" value="UBIQUITIN-LIKE-CONJUGATING ENZYME ATG10"/>
    <property type="match status" value="1"/>
</dbReference>
<evidence type="ECO:0000313" key="11">
    <source>
        <dbReference type="Proteomes" id="UP000077671"/>
    </source>
</evidence>
<reference evidence="10" key="1">
    <citation type="submission" date="2016-04" db="EMBL/GenBank/DDBJ databases">
        <authorList>
            <person name="Nguyen H.D."/>
            <person name="Kesanakurti P."/>
            <person name="Cullis J."/>
            <person name="Levesque C.A."/>
            <person name="Hambleton S."/>
        </authorList>
    </citation>
    <scope>NUCLEOTIDE SEQUENCE</scope>
    <source>
        <strain evidence="10">DAOMC 238032</strain>
    </source>
</reference>
<evidence type="ECO:0000256" key="1">
    <source>
        <dbReference type="ARBA" id="ARBA00005696"/>
    </source>
</evidence>
<comment type="similarity">
    <text evidence="1">Belongs to the ATG10 family.</text>
</comment>
<dbReference type="GO" id="GO:0015031">
    <property type="term" value="P:protein transport"/>
    <property type="evidence" value="ECO:0007669"/>
    <property type="project" value="UniProtKB-KW"/>
</dbReference>
<dbReference type="Proteomes" id="UP000836402">
    <property type="component" value="Unassembled WGS sequence"/>
</dbReference>